<protein>
    <recommendedName>
        <fullName evidence="3">MarR family transcriptional regulator</fullName>
    </recommendedName>
</protein>
<keyword evidence="2" id="KW-1185">Reference proteome</keyword>
<dbReference type="InterPro" id="IPR011991">
    <property type="entry name" value="ArsR-like_HTH"/>
</dbReference>
<accession>A0ABP6Z6I3</accession>
<evidence type="ECO:0000313" key="2">
    <source>
        <dbReference type="Proteomes" id="UP001500630"/>
    </source>
</evidence>
<sequence>MSVSDDRPSTWTFLTHHARVLIEIARDPEVRLRDIAASIGITERSVQSIVRDLYEADFLTRERVGRRNRYNLNLDQHFRYPTEAGLPIRPLIDMFTGHDLPMRTTD</sequence>
<proteinExistence type="predicted"/>
<dbReference type="Gene3D" id="1.10.10.10">
    <property type="entry name" value="Winged helix-like DNA-binding domain superfamily/Winged helix DNA-binding domain"/>
    <property type="match status" value="1"/>
</dbReference>
<organism evidence="1 2">
    <name type="scientific">Nonomuraea rosea</name>
    <dbReference type="NCBI Taxonomy" id="638574"/>
    <lineage>
        <taxon>Bacteria</taxon>
        <taxon>Bacillati</taxon>
        <taxon>Actinomycetota</taxon>
        <taxon>Actinomycetes</taxon>
        <taxon>Streptosporangiales</taxon>
        <taxon>Streptosporangiaceae</taxon>
        <taxon>Nonomuraea</taxon>
    </lineage>
</organism>
<dbReference type="EMBL" id="BAABDQ010000032">
    <property type="protein sequence ID" value="GAA3597835.1"/>
    <property type="molecule type" value="Genomic_DNA"/>
</dbReference>
<evidence type="ECO:0000313" key="1">
    <source>
        <dbReference type="EMBL" id="GAA3597835.1"/>
    </source>
</evidence>
<comment type="caution">
    <text evidence="1">The sequence shown here is derived from an EMBL/GenBank/DDBJ whole genome shotgun (WGS) entry which is preliminary data.</text>
</comment>
<gene>
    <name evidence="1" type="ORF">GCM10022419_096480</name>
</gene>
<dbReference type="CDD" id="cd00090">
    <property type="entry name" value="HTH_ARSR"/>
    <property type="match status" value="1"/>
</dbReference>
<dbReference type="Proteomes" id="UP001500630">
    <property type="component" value="Unassembled WGS sequence"/>
</dbReference>
<evidence type="ECO:0008006" key="3">
    <source>
        <dbReference type="Google" id="ProtNLM"/>
    </source>
</evidence>
<dbReference type="RefSeq" id="WP_345572734.1">
    <property type="nucleotide sequence ID" value="NZ_BAABDQ010000032.1"/>
</dbReference>
<dbReference type="SUPFAM" id="SSF46785">
    <property type="entry name" value="Winged helix' DNA-binding domain"/>
    <property type="match status" value="1"/>
</dbReference>
<reference evidence="2" key="1">
    <citation type="journal article" date="2019" name="Int. J. Syst. Evol. Microbiol.">
        <title>The Global Catalogue of Microorganisms (GCM) 10K type strain sequencing project: providing services to taxonomists for standard genome sequencing and annotation.</title>
        <authorList>
            <consortium name="The Broad Institute Genomics Platform"/>
            <consortium name="The Broad Institute Genome Sequencing Center for Infectious Disease"/>
            <person name="Wu L."/>
            <person name="Ma J."/>
        </authorList>
    </citation>
    <scope>NUCLEOTIDE SEQUENCE [LARGE SCALE GENOMIC DNA]</scope>
    <source>
        <strain evidence="2">JCM 17326</strain>
    </source>
</reference>
<dbReference type="InterPro" id="IPR036390">
    <property type="entry name" value="WH_DNA-bd_sf"/>
</dbReference>
<dbReference type="InterPro" id="IPR036388">
    <property type="entry name" value="WH-like_DNA-bd_sf"/>
</dbReference>
<name>A0ABP6Z6I3_9ACTN</name>